<protein>
    <submittedName>
        <fullName evidence="1">Uncharacterized protein</fullName>
    </submittedName>
</protein>
<sequence length="43" mass="5034">MKVVSLTTNNDIVEKTTKKEHNALYTHKQPNTLLSVARFQRFM</sequence>
<evidence type="ECO:0000313" key="1">
    <source>
        <dbReference type="EMBL" id="EFB74191.1"/>
    </source>
</evidence>
<reference evidence="1" key="1">
    <citation type="submission" date="2009-12" db="EMBL/GenBank/DDBJ databases">
        <authorList>
            <person name="Weinstock G."/>
            <person name="Sodergren E."/>
            <person name="Clifton S."/>
            <person name="Fulton L."/>
            <person name="Fulton B."/>
            <person name="Courtney L."/>
            <person name="Fronick C."/>
            <person name="Harrison M."/>
            <person name="Strong C."/>
            <person name="Farmer C."/>
            <person name="Delahaunty K."/>
            <person name="Markovic C."/>
            <person name="Hall O."/>
            <person name="Minx P."/>
            <person name="Tomlinson C."/>
            <person name="Mitreva M."/>
            <person name="Nelson J."/>
            <person name="Hou S."/>
            <person name="Wollam A."/>
            <person name="Pepin K.H."/>
            <person name="Johnson M."/>
            <person name="Bhonagiri V."/>
            <person name="Nash W.E."/>
            <person name="Warren W."/>
            <person name="Chinwalla A."/>
            <person name="Mardis E.R."/>
            <person name="Wilson R.K."/>
        </authorList>
    </citation>
    <scope>NUCLEOTIDE SEQUENCE [LARGE SCALE GENOMIC DNA]</scope>
    <source>
        <strain evidence="1">DSM 4541</strain>
    </source>
</reference>
<proteinExistence type="predicted"/>
<keyword evidence="2" id="KW-1185">Reference proteome</keyword>
<evidence type="ECO:0000313" key="2">
    <source>
        <dbReference type="Proteomes" id="UP000005512"/>
    </source>
</evidence>
<gene>
    <name evidence="1" type="ORF">PROVRUST_04685</name>
</gene>
<dbReference type="Proteomes" id="UP000005512">
    <property type="component" value="Unassembled WGS sequence"/>
</dbReference>
<organism evidence="1 2">
    <name type="scientific">Providencia rustigianii DSM 4541</name>
    <dbReference type="NCBI Taxonomy" id="500637"/>
    <lineage>
        <taxon>Bacteria</taxon>
        <taxon>Pseudomonadati</taxon>
        <taxon>Pseudomonadota</taxon>
        <taxon>Gammaproteobacteria</taxon>
        <taxon>Enterobacterales</taxon>
        <taxon>Morganellaceae</taxon>
        <taxon>Providencia</taxon>
    </lineage>
</organism>
<name>D1NXQ2_9GAMM</name>
<dbReference type="AlphaFoldDB" id="D1NXQ2"/>
<comment type="caution">
    <text evidence="1">The sequence shown here is derived from an EMBL/GenBank/DDBJ whole genome shotgun (WGS) entry which is preliminary data.</text>
</comment>
<dbReference type="HOGENOM" id="CLU_3238214_0_0_6"/>
<accession>D1NXQ2</accession>
<dbReference type="EMBL" id="ABXV02000002">
    <property type="protein sequence ID" value="EFB74191.1"/>
    <property type="molecule type" value="Genomic_DNA"/>
</dbReference>